<gene>
    <name evidence="1" type="ORF">IBG28_02490</name>
</gene>
<reference evidence="1 2" key="1">
    <citation type="submission" date="2020-09" db="EMBL/GenBank/DDBJ databases">
        <title>Complete genome sequence of an Arctic sea ice bacterium Marinomonas arctica BSI20414.</title>
        <authorList>
            <person name="Liao L."/>
            <person name="Chen B."/>
        </authorList>
    </citation>
    <scope>NUCLEOTIDE SEQUENCE [LARGE SCALE GENOMIC DNA]</scope>
    <source>
        <strain evidence="1 2">BSI20414</strain>
    </source>
</reference>
<evidence type="ECO:0000313" key="1">
    <source>
        <dbReference type="EMBL" id="QNT06544.1"/>
    </source>
</evidence>
<dbReference type="OrthoDB" id="6106548at2"/>
<sequence length="90" mass="10013">MERIQIQLLAEKILGLTPDQADALVDSGEDYDTPLKERFGVDLETFGKIANALISLTPIIQEPNTEKFVHAFIEFQNGQGKILAKEAIDK</sequence>
<dbReference type="RefSeq" id="WP_111608335.1">
    <property type="nucleotide sequence ID" value="NZ_BMLJ01000017.1"/>
</dbReference>
<accession>A0A7H1J7S8</accession>
<dbReference type="EMBL" id="CP061081">
    <property type="protein sequence ID" value="QNT06544.1"/>
    <property type="molecule type" value="Genomic_DNA"/>
</dbReference>
<dbReference type="Proteomes" id="UP000516370">
    <property type="component" value="Chromosome"/>
</dbReference>
<dbReference type="KEGG" id="mard:IBG28_02490"/>
<dbReference type="AlphaFoldDB" id="A0A7H1J7S8"/>
<protein>
    <submittedName>
        <fullName evidence="1">Uncharacterized protein</fullName>
    </submittedName>
</protein>
<name>A0A7H1J7S8_9GAMM</name>
<proteinExistence type="predicted"/>
<organism evidence="1 2">
    <name type="scientific">Marinomonas arctica</name>
    <dbReference type="NCBI Taxonomy" id="383750"/>
    <lineage>
        <taxon>Bacteria</taxon>
        <taxon>Pseudomonadati</taxon>
        <taxon>Pseudomonadota</taxon>
        <taxon>Gammaproteobacteria</taxon>
        <taxon>Oceanospirillales</taxon>
        <taxon>Oceanospirillaceae</taxon>
        <taxon>Marinomonas</taxon>
    </lineage>
</organism>
<keyword evidence="2" id="KW-1185">Reference proteome</keyword>
<evidence type="ECO:0000313" key="2">
    <source>
        <dbReference type="Proteomes" id="UP000516370"/>
    </source>
</evidence>